<dbReference type="RefSeq" id="WP_004458496.1">
    <property type="nucleotide sequence ID" value="NZ_AHON02000063.1"/>
</dbReference>
<reference evidence="2" key="1">
    <citation type="submission" date="2012-10" db="EMBL/GenBank/DDBJ databases">
        <authorList>
            <person name="Harkins D.M."/>
            <person name="Durkin A.S."/>
            <person name="Brinkac L.M."/>
            <person name="Haft D.H."/>
            <person name="Selengut J.D."/>
            <person name="Sanka R."/>
            <person name="DePew J."/>
            <person name="Purushe J."/>
            <person name="Matthias M.A."/>
            <person name="Vinetz J.M."/>
            <person name="Sutton G.G."/>
            <person name="Nierman W.C."/>
            <person name="Fouts D.E."/>
        </authorList>
    </citation>
    <scope>NUCLEOTIDE SEQUENCE [LARGE SCALE GENOMIC DNA]</scope>
    <source>
        <strain evidence="2">MOR084</strain>
    </source>
</reference>
<organism evidence="2 3">
    <name type="scientific">Leptospira santarosai str. MOR084</name>
    <dbReference type="NCBI Taxonomy" id="1049984"/>
    <lineage>
        <taxon>Bacteria</taxon>
        <taxon>Pseudomonadati</taxon>
        <taxon>Spirochaetota</taxon>
        <taxon>Spirochaetia</taxon>
        <taxon>Leptospirales</taxon>
        <taxon>Leptospiraceae</taxon>
        <taxon>Leptospira</taxon>
    </lineage>
</organism>
<dbReference type="SUPFAM" id="SSF52540">
    <property type="entry name" value="P-loop containing nucleoside triphosphate hydrolases"/>
    <property type="match status" value="1"/>
</dbReference>
<dbReference type="AlphaFoldDB" id="A0A0E2BCZ1"/>
<keyword evidence="3" id="KW-1185">Reference proteome</keyword>
<proteinExistence type="predicted"/>
<dbReference type="Proteomes" id="UP000006329">
    <property type="component" value="Unassembled WGS sequence"/>
</dbReference>
<sequence length="317" mass="35760">MKEKIDELTDVFVRTKNSNRILNFCTSIAEKNQWTAIIGQPGSGKTEIKRELLRVFRGLPDKYIVVEIPVFQSAGPRTAAIMKELIKAIDPDIHVPAGIESKYRVLRSVLVNAYIAKKKVVMIFEESQNLSHNMMRELKMLHEIEGMGRSNLFSMIMFLKTSPRFEEVFQTREIGKRVLVESMQLPTASEALEIAQNRFGLTFQDAAAKSDFLQATGEYPASIKHLAQTLWTQPGFNGRVTKSLLISTKITAFKQALVEFGVSNRVIKEYFKRVKKKDVSVGLINESINHKRNGPTADEIRAVAGQMLEDAKLTQAV</sequence>
<dbReference type="Gene3D" id="3.40.50.300">
    <property type="entry name" value="P-loop containing nucleotide triphosphate hydrolases"/>
    <property type="match status" value="1"/>
</dbReference>
<accession>A0A0E2BCZ1</accession>
<dbReference type="GeneID" id="29741622"/>
<evidence type="ECO:0000313" key="3">
    <source>
        <dbReference type="Proteomes" id="UP000006329"/>
    </source>
</evidence>
<evidence type="ECO:0000313" key="2">
    <source>
        <dbReference type="EMBL" id="EKO32785.1"/>
    </source>
</evidence>
<dbReference type="InterPro" id="IPR049945">
    <property type="entry name" value="AAA_22"/>
</dbReference>
<evidence type="ECO:0000259" key="1">
    <source>
        <dbReference type="Pfam" id="PF13401"/>
    </source>
</evidence>
<dbReference type="InterPro" id="IPR052026">
    <property type="entry name" value="ExeA_AAA_ATPase_DNA-bind"/>
</dbReference>
<gene>
    <name evidence="2" type="ORF">LEP1GSC179_3032</name>
</gene>
<dbReference type="GO" id="GO:0016887">
    <property type="term" value="F:ATP hydrolysis activity"/>
    <property type="evidence" value="ECO:0007669"/>
    <property type="project" value="InterPro"/>
</dbReference>
<protein>
    <submittedName>
        <fullName evidence="2">AAA domain protein</fullName>
    </submittedName>
</protein>
<comment type="caution">
    <text evidence="2">The sequence shown here is derived from an EMBL/GenBank/DDBJ whole genome shotgun (WGS) entry which is preliminary data.</text>
</comment>
<dbReference type="Pfam" id="PF13401">
    <property type="entry name" value="AAA_22"/>
    <property type="match status" value="1"/>
</dbReference>
<dbReference type="EMBL" id="AHON02000063">
    <property type="protein sequence ID" value="EKO32785.1"/>
    <property type="molecule type" value="Genomic_DNA"/>
</dbReference>
<dbReference type="PANTHER" id="PTHR35894">
    <property type="entry name" value="GENERAL SECRETION PATHWAY PROTEIN A-RELATED"/>
    <property type="match status" value="1"/>
</dbReference>
<dbReference type="InterPro" id="IPR027417">
    <property type="entry name" value="P-loop_NTPase"/>
</dbReference>
<dbReference type="PANTHER" id="PTHR35894:SF1">
    <property type="entry name" value="PHOSPHORIBULOKINASE _ URIDINE KINASE FAMILY"/>
    <property type="match status" value="1"/>
</dbReference>
<feature type="domain" description="ORC1/DEAH AAA+ ATPase" evidence="1">
    <location>
        <begin position="33"/>
        <end position="159"/>
    </location>
</feature>
<name>A0A0E2BCZ1_9LEPT</name>